<dbReference type="GO" id="GO:0051539">
    <property type="term" value="F:4 iron, 4 sulfur cluster binding"/>
    <property type="evidence" value="ECO:0007669"/>
    <property type="project" value="UniProtKB-KW"/>
</dbReference>
<dbReference type="SFLD" id="SFLDG01070">
    <property type="entry name" value="PLP-dependent"/>
    <property type="match status" value="1"/>
</dbReference>
<dbReference type="InterPro" id="IPR058240">
    <property type="entry name" value="rSAM_sf"/>
</dbReference>
<dbReference type="GO" id="GO:0046872">
    <property type="term" value="F:metal ion binding"/>
    <property type="evidence" value="ECO:0007669"/>
    <property type="project" value="UniProtKB-KW"/>
</dbReference>
<dbReference type="InterPro" id="IPR003739">
    <property type="entry name" value="Lys_aminomutase/Glu_NH3_mut"/>
</dbReference>
<dbReference type="PIRSF" id="PIRSF004911">
    <property type="entry name" value="DUF160"/>
    <property type="match status" value="1"/>
</dbReference>
<organism evidence="14 15">
    <name type="scientific">Desulfuromonas thiophila</name>
    <dbReference type="NCBI Taxonomy" id="57664"/>
    <lineage>
        <taxon>Bacteria</taxon>
        <taxon>Pseudomonadati</taxon>
        <taxon>Thermodesulfobacteriota</taxon>
        <taxon>Desulfuromonadia</taxon>
        <taxon>Desulfuromonadales</taxon>
        <taxon>Desulfuromonadaceae</taxon>
        <taxon>Desulfuromonas</taxon>
    </lineage>
</organism>
<dbReference type="EMBL" id="FNAQ01000001">
    <property type="protein sequence ID" value="SDD77511.1"/>
    <property type="molecule type" value="Genomic_DNA"/>
</dbReference>
<dbReference type="AlphaFoldDB" id="A0A1G6XHH9"/>
<dbReference type="RefSeq" id="WP_092075480.1">
    <property type="nucleotide sequence ID" value="NZ_FNAQ01000001.1"/>
</dbReference>
<keyword evidence="4 11" id="KW-0004">4Fe-4S</keyword>
<keyword evidence="6 11" id="KW-0479">Metal-binding</keyword>
<evidence type="ECO:0000256" key="12">
    <source>
        <dbReference type="PIRSR" id="PIRSR603739-50"/>
    </source>
</evidence>
<evidence type="ECO:0000256" key="9">
    <source>
        <dbReference type="ARBA" id="ARBA00023014"/>
    </source>
</evidence>
<feature type="domain" description="Radical SAM core" evidence="13">
    <location>
        <begin position="89"/>
        <end position="302"/>
    </location>
</feature>
<proteinExistence type="inferred from homology"/>
<dbReference type="STRING" id="57664.SAMN05661003_101272"/>
<evidence type="ECO:0000256" key="5">
    <source>
        <dbReference type="ARBA" id="ARBA00022691"/>
    </source>
</evidence>
<evidence type="ECO:0000256" key="6">
    <source>
        <dbReference type="ARBA" id="ARBA00022723"/>
    </source>
</evidence>
<dbReference type="Pfam" id="PF12544">
    <property type="entry name" value="LAM_C"/>
    <property type="match status" value="1"/>
</dbReference>
<evidence type="ECO:0000256" key="1">
    <source>
        <dbReference type="ARBA" id="ARBA00001933"/>
    </source>
</evidence>
<keyword evidence="9 11" id="KW-0411">Iron-sulfur</keyword>
<keyword evidence="7 12" id="KW-0663">Pyridoxal phosphate</keyword>
<keyword evidence="5" id="KW-0949">S-adenosyl-L-methionine</keyword>
<dbReference type="GO" id="GO:0016853">
    <property type="term" value="F:isomerase activity"/>
    <property type="evidence" value="ECO:0007669"/>
    <property type="project" value="UniProtKB-KW"/>
</dbReference>
<evidence type="ECO:0000313" key="15">
    <source>
        <dbReference type="Proteomes" id="UP000243205"/>
    </source>
</evidence>
<evidence type="ECO:0000256" key="2">
    <source>
        <dbReference type="ARBA" id="ARBA00001966"/>
    </source>
</evidence>
<comment type="similarity">
    <text evidence="3">Belongs to the radical SAM superfamily. KamA family.</text>
</comment>
<dbReference type="NCBIfam" id="TIGR00238">
    <property type="entry name" value="KamA family radical SAM protein"/>
    <property type="match status" value="1"/>
</dbReference>
<dbReference type="Proteomes" id="UP000243205">
    <property type="component" value="Unassembled WGS sequence"/>
</dbReference>
<reference evidence="15" key="1">
    <citation type="submission" date="2016-10" db="EMBL/GenBank/DDBJ databases">
        <authorList>
            <person name="Varghese N."/>
            <person name="Submissions S."/>
        </authorList>
    </citation>
    <scope>NUCLEOTIDE SEQUENCE [LARGE SCALE GENOMIC DNA]</scope>
    <source>
        <strain evidence="15">DSM 8987</strain>
    </source>
</reference>
<dbReference type="OrthoDB" id="9768064at2"/>
<dbReference type="SFLD" id="SFLDS00029">
    <property type="entry name" value="Radical_SAM"/>
    <property type="match status" value="1"/>
</dbReference>
<accession>A0A1G6XHH9</accession>
<evidence type="ECO:0000256" key="10">
    <source>
        <dbReference type="ARBA" id="ARBA00023235"/>
    </source>
</evidence>
<evidence type="ECO:0000259" key="13">
    <source>
        <dbReference type="PROSITE" id="PS51918"/>
    </source>
</evidence>
<protein>
    <submittedName>
        <fullName evidence="14">L-lysine 2,3-aminomutase</fullName>
    </submittedName>
</protein>
<dbReference type="Gene3D" id="3.20.20.70">
    <property type="entry name" value="Aldolase class I"/>
    <property type="match status" value="1"/>
</dbReference>
<dbReference type="CDD" id="cd01335">
    <property type="entry name" value="Radical_SAM"/>
    <property type="match status" value="1"/>
</dbReference>
<feature type="binding site" evidence="11">
    <location>
        <position position="107"/>
    </location>
    <ligand>
        <name>[4Fe-4S] cluster</name>
        <dbReference type="ChEBI" id="CHEBI:49883"/>
        <note>4Fe-4S-S-AdoMet</note>
    </ligand>
</feature>
<gene>
    <name evidence="14" type="ORF">SAMN05661003_101272</name>
</gene>
<dbReference type="InterPro" id="IPR025895">
    <property type="entry name" value="LAM_C_dom"/>
</dbReference>
<dbReference type="PANTHER" id="PTHR30538:SF1">
    <property type="entry name" value="L-LYSINE 2,3-AMINOMUTASE"/>
    <property type="match status" value="1"/>
</dbReference>
<evidence type="ECO:0000256" key="8">
    <source>
        <dbReference type="ARBA" id="ARBA00023004"/>
    </source>
</evidence>
<name>A0A1G6XHH9_9BACT</name>
<dbReference type="PANTHER" id="PTHR30538">
    <property type="entry name" value="LYSINE 2,3-AMINOMUTASE-RELATED"/>
    <property type="match status" value="1"/>
</dbReference>
<keyword evidence="10" id="KW-0413">Isomerase</keyword>
<dbReference type="Pfam" id="PF04055">
    <property type="entry name" value="Radical_SAM"/>
    <property type="match status" value="1"/>
</dbReference>
<sequence>MEPWQQLNRRACRDLATLAQYLPLDTAPLAAVVERYPLRLSAPLLARLATAGNPLTAQFVPQLAELDAAGQPDDPLAEESLAAVPQLVHRYANRALLLVADSCFAYCRFCTRKRRVGRTRGISFGEIERALDHIAATPAIREVILSGGDPLVMSDALLGQILQRLAAMPQVRLVRIGSRAPLTLPERITPRLCNLLARHNERQPLYLLTHFNHPAELTAGPRQACADLRAAGLSLLNQTVLLRGINDEVATLAELCYQLTCWHVRPYYLHQMDLTAGTAHFRTSLARGIALIEALRRELPGLALPRFVVDLPGGLGKMPLEPDALVSPGPAALLRSPTGALVPYPDLVD</sequence>
<comment type="cofactor">
    <cofactor evidence="2">
        <name>[4Fe-4S] cluster</name>
        <dbReference type="ChEBI" id="CHEBI:49883"/>
    </cofactor>
</comment>
<evidence type="ECO:0000256" key="3">
    <source>
        <dbReference type="ARBA" id="ARBA00008703"/>
    </source>
</evidence>
<dbReference type="PROSITE" id="PS51918">
    <property type="entry name" value="RADICAL_SAM"/>
    <property type="match status" value="1"/>
</dbReference>
<evidence type="ECO:0000256" key="7">
    <source>
        <dbReference type="ARBA" id="ARBA00022898"/>
    </source>
</evidence>
<feature type="modified residue" description="N6-(pyridoxal phosphate)lysine" evidence="12">
    <location>
        <position position="317"/>
    </location>
</feature>
<feature type="binding site" evidence="11">
    <location>
        <position position="110"/>
    </location>
    <ligand>
        <name>[4Fe-4S] cluster</name>
        <dbReference type="ChEBI" id="CHEBI:49883"/>
        <note>4Fe-4S-S-AdoMet</note>
    </ligand>
</feature>
<dbReference type="InterPro" id="IPR007197">
    <property type="entry name" value="rSAM"/>
</dbReference>
<feature type="binding site" evidence="11">
    <location>
        <position position="103"/>
    </location>
    <ligand>
        <name>[4Fe-4S] cluster</name>
        <dbReference type="ChEBI" id="CHEBI:49883"/>
        <note>4Fe-4S-S-AdoMet</note>
    </ligand>
</feature>
<keyword evidence="15" id="KW-1185">Reference proteome</keyword>
<comment type="cofactor">
    <cofactor evidence="1 12">
        <name>pyridoxal 5'-phosphate</name>
        <dbReference type="ChEBI" id="CHEBI:597326"/>
    </cofactor>
</comment>
<evidence type="ECO:0000313" key="14">
    <source>
        <dbReference type="EMBL" id="SDD77511.1"/>
    </source>
</evidence>
<dbReference type="InterPro" id="IPR013785">
    <property type="entry name" value="Aldolase_TIM"/>
</dbReference>
<evidence type="ECO:0000256" key="4">
    <source>
        <dbReference type="ARBA" id="ARBA00022485"/>
    </source>
</evidence>
<dbReference type="SUPFAM" id="SSF102114">
    <property type="entry name" value="Radical SAM enzymes"/>
    <property type="match status" value="1"/>
</dbReference>
<evidence type="ECO:0000256" key="11">
    <source>
        <dbReference type="PIRSR" id="PIRSR004911-1"/>
    </source>
</evidence>
<keyword evidence="8" id="KW-0408">Iron</keyword>